<feature type="domain" description="Kazal-like" evidence="3">
    <location>
        <begin position="50"/>
        <end position="88"/>
    </location>
</feature>
<accession>A0A1S3HBK9</accession>
<protein>
    <submittedName>
        <fullName evidence="5">Uncharacterized protein LOC106153835</fullName>
    </submittedName>
</protein>
<dbReference type="RefSeq" id="XP_013383398.1">
    <property type="nucleotide sequence ID" value="XM_013527944.2"/>
</dbReference>
<evidence type="ECO:0000313" key="5">
    <source>
        <dbReference type="RefSeq" id="XP_013383398.1"/>
    </source>
</evidence>
<feature type="region of interest" description="Disordered" evidence="1">
    <location>
        <begin position="163"/>
        <end position="192"/>
    </location>
</feature>
<dbReference type="GeneID" id="106153835"/>
<keyword evidence="2" id="KW-0732">Signal</keyword>
<keyword evidence="4" id="KW-1185">Reference proteome</keyword>
<feature type="compositionally biased region" description="Polar residues" evidence="1">
    <location>
        <begin position="171"/>
        <end position="192"/>
    </location>
</feature>
<feature type="region of interest" description="Disordered" evidence="1">
    <location>
        <begin position="91"/>
        <end position="110"/>
    </location>
</feature>
<evidence type="ECO:0000313" key="4">
    <source>
        <dbReference type="Proteomes" id="UP000085678"/>
    </source>
</evidence>
<dbReference type="InterPro" id="IPR002350">
    <property type="entry name" value="Kazal_dom"/>
</dbReference>
<organism evidence="4 5">
    <name type="scientific">Lingula anatina</name>
    <name type="common">Brachiopod</name>
    <name type="synonym">Lingula unguis</name>
    <dbReference type="NCBI Taxonomy" id="7574"/>
    <lineage>
        <taxon>Eukaryota</taxon>
        <taxon>Metazoa</taxon>
        <taxon>Spiralia</taxon>
        <taxon>Lophotrochozoa</taxon>
        <taxon>Brachiopoda</taxon>
        <taxon>Linguliformea</taxon>
        <taxon>Lingulata</taxon>
        <taxon>Lingulida</taxon>
        <taxon>Linguloidea</taxon>
        <taxon>Lingulidae</taxon>
        <taxon>Lingula</taxon>
    </lineage>
</organism>
<dbReference type="Pfam" id="PF07648">
    <property type="entry name" value="Kazal_2"/>
    <property type="match status" value="2"/>
</dbReference>
<name>A0A1S3HBK9_LINAN</name>
<reference evidence="5" key="1">
    <citation type="submission" date="2025-08" db="UniProtKB">
        <authorList>
            <consortium name="RefSeq"/>
        </authorList>
    </citation>
    <scope>IDENTIFICATION</scope>
    <source>
        <tissue evidence="5">Gonads</tissue>
    </source>
</reference>
<feature type="compositionally biased region" description="Basic and acidic residues" evidence="1">
    <location>
        <begin position="98"/>
        <end position="110"/>
    </location>
</feature>
<proteinExistence type="predicted"/>
<evidence type="ECO:0000256" key="1">
    <source>
        <dbReference type="SAM" id="MobiDB-lite"/>
    </source>
</evidence>
<evidence type="ECO:0000256" key="2">
    <source>
        <dbReference type="SAM" id="SignalP"/>
    </source>
</evidence>
<dbReference type="InParanoid" id="A0A1S3HBK9"/>
<dbReference type="AlphaFoldDB" id="A0A1S3HBK9"/>
<dbReference type="KEGG" id="lak:106153835"/>
<evidence type="ECO:0000259" key="3">
    <source>
        <dbReference type="Pfam" id="PF07648"/>
    </source>
</evidence>
<feature type="chain" id="PRO_5010259052" evidence="2">
    <location>
        <begin position="19"/>
        <end position="192"/>
    </location>
</feature>
<gene>
    <name evidence="5" type="primary">LOC106153835</name>
</gene>
<feature type="domain" description="Kazal-like" evidence="3">
    <location>
        <begin position="127"/>
        <end position="159"/>
    </location>
</feature>
<feature type="signal peptide" evidence="2">
    <location>
        <begin position="1"/>
        <end position="18"/>
    </location>
</feature>
<sequence length="192" mass="21293">MRVLIIVAVFSVIALAAAKPNKPRDGRPRGFGRGSGRFPKLNCDNVGEVDCSALKEKQLCDENGEQYRNYCAYLEKNCPLSESAEKPFRCNADGSPLAREERPDRRPDRRPFFPNKRELCVLIKNADCSDPALPARKICDNMGGVYNNICEFLQAKCATPELRPAECPEPTTESPDVTQSPGDETTEDSQVP</sequence>
<dbReference type="Proteomes" id="UP000085678">
    <property type="component" value="Unplaced"/>
</dbReference>